<organism evidence="1">
    <name type="scientific">marine sediment metagenome</name>
    <dbReference type="NCBI Taxonomy" id="412755"/>
    <lineage>
        <taxon>unclassified sequences</taxon>
        <taxon>metagenomes</taxon>
        <taxon>ecological metagenomes</taxon>
    </lineage>
</organism>
<gene>
    <name evidence="1" type="ORF">S12H4_51052</name>
</gene>
<dbReference type="AlphaFoldDB" id="X1VPH0"/>
<comment type="caution">
    <text evidence="1">The sequence shown here is derived from an EMBL/GenBank/DDBJ whole genome shotgun (WGS) entry which is preliminary data.</text>
</comment>
<protein>
    <submittedName>
        <fullName evidence="1">Uncharacterized protein</fullName>
    </submittedName>
</protein>
<accession>X1VPH0</accession>
<name>X1VPH0_9ZZZZ</name>
<sequence>GLNSPFSEKRKEGEGRIGKLVVDDPTGKEHTVLYFQVMNGKLHMLNEKPEAIRNEVIFLGMPERSYFGVDLFIDALKERGLLRKAYTEGWLIVTGDLAAYDSEEMVQLCEDFIDTIAKKIGFRQERA</sequence>
<proteinExistence type="predicted"/>
<feature type="non-terminal residue" evidence="1">
    <location>
        <position position="1"/>
    </location>
</feature>
<reference evidence="1" key="1">
    <citation type="journal article" date="2014" name="Front. Microbiol.">
        <title>High frequency of phylogenetically diverse reductive dehalogenase-homologous genes in deep subseafloor sedimentary metagenomes.</title>
        <authorList>
            <person name="Kawai M."/>
            <person name="Futagami T."/>
            <person name="Toyoda A."/>
            <person name="Takaki Y."/>
            <person name="Nishi S."/>
            <person name="Hori S."/>
            <person name="Arai W."/>
            <person name="Tsubouchi T."/>
            <person name="Morono Y."/>
            <person name="Uchiyama I."/>
            <person name="Ito T."/>
            <person name="Fujiyama A."/>
            <person name="Inagaki F."/>
            <person name="Takami H."/>
        </authorList>
    </citation>
    <scope>NUCLEOTIDE SEQUENCE</scope>
    <source>
        <strain evidence="1">Expedition CK06-06</strain>
    </source>
</reference>
<evidence type="ECO:0000313" key="1">
    <source>
        <dbReference type="EMBL" id="GAJ10910.1"/>
    </source>
</evidence>
<dbReference type="EMBL" id="BARW01032224">
    <property type="protein sequence ID" value="GAJ10910.1"/>
    <property type="molecule type" value="Genomic_DNA"/>
</dbReference>